<gene>
    <name evidence="6" type="ORF">V6N12_062615</name>
</gene>
<feature type="binding site" evidence="3">
    <location>
        <position position="820"/>
    </location>
    <ligand>
        <name>ATP</name>
        <dbReference type="ChEBI" id="CHEBI:30616"/>
    </ligand>
</feature>
<dbReference type="EMBL" id="JBBPBM010000007">
    <property type="protein sequence ID" value="KAK8574938.1"/>
    <property type="molecule type" value="Genomic_DNA"/>
</dbReference>
<accession>A0ABR2F9E4</accession>
<organism evidence="6 7">
    <name type="scientific">Hibiscus sabdariffa</name>
    <name type="common">roselle</name>
    <dbReference type="NCBI Taxonomy" id="183260"/>
    <lineage>
        <taxon>Eukaryota</taxon>
        <taxon>Viridiplantae</taxon>
        <taxon>Streptophyta</taxon>
        <taxon>Embryophyta</taxon>
        <taxon>Tracheophyta</taxon>
        <taxon>Spermatophyta</taxon>
        <taxon>Magnoliopsida</taxon>
        <taxon>eudicotyledons</taxon>
        <taxon>Gunneridae</taxon>
        <taxon>Pentapetalae</taxon>
        <taxon>rosids</taxon>
        <taxon>malvids</taxon>
        <taxon>Malvales</taxon>
        <taxon>Malvaceae</taxon>
        <taxon>Malvoideae</taxon>
        <taxon>Hibiscus</taxon>
    </lineage>
</organism>
<dbReference type="PANTHER" id="PTHR46503">
    <property type="entry name" value="INTER-ALPHA-TRYPSIN INHIBITOR HEAVY CHAIN-LIKE PROTEIN"/>
    <property type="match status" value="1"/>
</dbReference>
<dbReference type="PROSITE" id="PS51374">
    <property type="entry name" value="NDPK_LIKE"/>
    <property type="match status" value="1"/>
</dbReference>
<name>A0ABR2F9E4_9ROSI</name>
<dbReference type="Gene3D" id="3.40.50.410">
    <property type="entry name" value="von Willebrand factor, type A domain"/>
    <property type="match status" value="1"/>
</dbReference>
<comment type="catalytic activity">
    <reaction evidence="2">
        <text>a ribonucleoside 5'-diphosphate + ATP = a ribonucleoside 5'-triphosphate + ADP</text>
        <dbReference type="Rhea" id="RHEA:18113"/>
        <dbReference type="ChEBI" id="CHEBI:30616"/>
        <dbReference type="ChEBI" id="CHEBI:57930"/>
        <dbReference type="ChEBI" id="CHEBI:61557"/>
        <dbReference type="ChEBI" id="CHEBI:456216"/>
        <dbReference type="EC" id="2.7.4.6"/>
    </reaction>
</comment>
<dbReference type="SUPFAM" id="SSF54919">
    <property type="entry name" value="Nucleoside diphosphate kinase, NDK"/>
    <property type="match status" value="1"/>
</dbReference>
<dbReference type="PRINTS" id="PR01243">
    <property type="entry name" value="NUCDPKINASE"/>
</dbReference>
<dbReference type="Gene3D" id="3.30.70.141">
    <property type="entry name" value="Nucleoside diphosphate kinase-like domain"/>
    <property type="match status" value="1"/>
</dbReference>
<dbReference type="SMART" id="SM00327">
    <property type="entry name" value="VWA"/>
    <property type="match status" value="1"/>
</dbReference>
<feature type="binding site" evidence="3">
    <location>
        <position position="902"/>
    </location>
    <ligand>
        <name>ATP</name>
        <dbReference type="ChEBI" id="CHEBI:30616"/>
    </ligand>
</feature>
<feature type="binding site" evidence="3">
    <location>
        <position position="896"/>
    </location>
    <ligand>
        <name>ATP</name>
        <dbReference type="ChEBI" id="CHEBI:30616"/>
    </ligand>
</feature>
<dbReference type="InterPro" id="IPR034907">
    <property type="entry name" value="NDK-like_dom"/>
</dbReference>
<evidence type="ECO:0000256" key="1">
    <source>
        <dbReference type="ARBA" id="ARBA00000082"/>
    </source>
</evidence>
<keyword evidence="7" id="KW-1185">Reference proteome</keyword>
<comment type="catalytic activity">
    <reaction evidence="1">
        <text>a 2'-deoxyribonucleoside 5'-diphosphate + ATP = a 2'-deoxyribonucleoside 5'-triphosphate + ADP</text>
        <dbReference type="Rhea" id="RHEA:44640"/>
        <dbReference type="ChEBI" id="CHEBI:30616"/>
        <dbReference type="ChEBI" id="CHEBI:61560"/>
        <dbReference type="ChEBI" id="CHEBI:73316"/>
        <dbReference type="ChEBI" id="CHEBI:456216"/>
        <dbReference type="EC" id="2.7.4.6"/>
    </reaction>
</comment>
<dbReference type="SMART" id="SM00562">
    <property type="entry name" value="NDK"/>
    <property type="match status" value="1"/>
</dbReference>
<dbReference type="Proteomes" id="UP001472677">
    <property type="component" value="Unassembled WGS sequence"/>
</dbReference>
<dbReference type="InterPro" id="IPR001564">
    <property type="entry name" value="Nucleoside_diP_kinase"/>
</dbReference>
<evidence type="ECO:0000313" key="7">
    <source>
        <dbReference type="Proteomes" id="UP001472677"/>
    </source>
</evidence>
<comment type="caution">
    <text evidence="6">The sequence shown here is derived from an EMBL/GenBank/DDBJ whole genome shotgun (WGS) entry which is preliminary data.</text>
</comment>
<evidence type="ECO:0000256" key="3">
    <source>
        <dbReference type="PROSITE-ProRule" id="PRU00706"/>
    </source>
</evidence>
<dbReference type="Pfam" id="PF00334">
    <property type="entry name" value="NDK"/>
    <property type="match status" value="1"/>
</dbReference>
<proteinExistence type="inferred from homology"/>
<feature type="active site" description="Pros-phosphohistidine intermediate" evidence="3">
    <location>
        <position position="929"/>
    </location>
</feature>
<evidence type="ECO:0000256" key="2">
    <source>
        <dbReference type="ARBA" id="ARBA00000937"/>
    </source>
</evidence>
<dbReference type="InterPro" id="IPR036465">
    <property type="entry name" value="vWFA_dom_sf"/>
</dbReference>
<dbReference type="CDD" id="cd01461">
    <property type="entry name" value="vWA_interalpha_trypsin_inhibitor"/>
    <property type="match status" value="1"/>
</dbReference>
<feature type="binding site" evidence="3">
    <location>
        <position position="868"/>
    </location>
    <ligand>
        <name>ATP</name>
        <dbReference type="ChEBI" id="CHEBI:30616"/>
    </ligand>
</feature>
<evidence type="ECO:0000259" key="5">
    <source>
        <dbReference type="PROSITE" id="PS50234"/>
    </source>
</evidence>
<sequence length="960" mass="106695">MARDFSASVTCGLMLSKRLYYGKGASPAPAVMSRSFSSTTESYLPTAVMAYAVVTEPAMVDNPDVPSYQPYVHGRCDPPALIPLHMHEVSMEVDCCLDTAFVTVSGAWRVHCIMAGRRCDCRIAIPMGQQGSLLGVEVNVSESDRSYNSTWVTFSDSKETGQTANSGDGYFLAHNIYTFRIPQVDGGSNISVKVSWSQKLSYQDGQFCLNVPFSFPAYVNPAGKKIAKREKIQLNVNSCTGTELLIKCGSHPLKELSRDVHKLCFIYEAEVPAWSTIDLKFAYTVSSSDIFGQVFLQSPPLHDFDEREMFFFYLFPGNNQNRKVFNKEVVFVVDISESMQGRPIENIKNSLLASLSKLNPQDSFNIIAFNSEVHLFSSTMVHATHGSILNATHWLSSNLTADGGTNIMLALKQAMKLLSDTSDSIPLIFLITDGSVEDEREICNVMKGYLTTTGSIAPRICTFGIGLYCNHYFLQMLAQIGRGHYDCTYDVDNIESRMERLFTTASSVVVANITLDMPQHLDSLELFPSHIPDLSFGSPLIVSGRYKGEFPDVIKINGTLEDMSAFQTDLKLQNAKDLPFDRILTRRQIDIITCHAWLSESKELEEKVAKISLQTSFPSEYTHMVLHQADSGKKVPESTVVREMFNKINLSTKGDPNGQKIIILGCLGVGFGNLTATAKNIPPGIEEPKSPEGAEILCPLSSASCVMNAMVYAPCENSANQQQVHLVRKLHNLMAGKGESNAQVHQEIKHMVCLSLNIKPQTRTKANKRMLMKKTGFDRQIKVVMTQFLTRSLFFSMFIVFRFCSSNGSDEEERTLGIIKPDGISGNYTERIKQVILESGFEISKEMVIQLDEENAANFYAEHSSKSFFTNLIRYMTSGPVLVMVLEKEDAVARWRDLIGPTDAGKAKITHPHSIRAMCGVDLEKNCVHGSDSHQSAEREIAFFFKEAPSEDAVGKHDEL</sequence>
<feature type="binding site" evidence="3">
    <location>
        <position position="916"/>
    </location>
    <ligand>
        <name>ATP</name>
        <dbReference type="ChEBI" id="CHEBI:30616"/>
    </ligand>
</feature>
<protein>
    <recommendedName>
        <fullName evidence="5">VWFA domain-containing protein</fullName>
    </recommendedName>
</protein>
<dbReference type="Pfam" id="PF13768">
    <property type="entry name" value="VWA_3"/>
    <property type="match status" value="1"/>
</dbReference>
<dbReference type="SUPFAM" id="SSF53300">
    <property type="entry name" value="vWA-like"/>
    <property type="match status" value="1"/>
</dbReference>
<evidence type="ECO:0000256" key="4">
    <source>
        <dbReference type="RuleBase" id="RU004011"/>
    </source>
</evidence>
<feature type="binding site" evidence="3">
    <location>
        <position position="926"/>
    </location>
    <ligand>
        <name>ATP</name>
        <dbReference type="ChEBI" id="CHEBI:30616"/>
    </ligand>
</feature>
<dbReference type="InterPro" id="IPR036850">
    <property type="entry name" value="NDK-like_dom_sf"/>
</dbReference>
<dbReference type="PROSITE" id="PS50234">
    <property type="entry name" value="VWFA"/>
    <property type="match status" value="1"/>
</dbReference>
<feature type="domain" description="VWFA" evidence="5">
    <location>
        <begin position="328"/>
        <end position="505"/>
    </location>
</feature>
<dbReference type="PANTHER" id="PTHR46503:SF9">
    <property type="entry name" value="INTER ALPHA-TRYPSIN INHIBITOR, HEAVY CHAIN-LIKE PROTEIN"/>
    <property type="match status" value="1"/>
</dbReference>
<comment type="similarity">
    <text evidence="3 4">Belongs to the NDK family.</text>
</comment>
<dbReference type="InterPro" id="IPR002035">
    <property type="entry name" value="VWF_A"/>
</dbReference>
<reference evidence="6 7" key="1">
    <citation type="journal article" date="2024" name="G3 (Bethesda)">
        <title>Genome assembly of Hibiscus sabdariffa L. provides insights into metabolisms of medicinal natural products.</title>
        <authorList>
            <person name="Kim T."/>
        </authorList>
    </citation>
    <scope>NUCLEOTIDE SEQUENCE [LARGE SCALE GENOMIC DNA]</scope>
    <source>
        <strain evidence="6">TK-2024</strain>
        <tissue evidence="6">Old leaves</tissue>
    </source>
</reference>
<evidence type="ECO:0000313" key="6">
    <source>
        <dbReference type="EMBL" id="KAK8574938.1"/>
    </source>
</evidence>